<proteinExistence type="predicted"/>
<dbReference type="EMBL" id="JACVVK020000316">
    <property type="protein sequence ID" value="KAK7478819.1"/>
    <property type="molecule type" value="Genomic_DNA"/>
</dbReference>
<accession>A0ABD0JUR4</accession>
<dbReference type="Proteomes" id="UP001519460">
    <property type="component" value="Unassembled WGS sequence"/>
</dbReference>
<name>A0ABD0JUR4_9CAEN</name>
<evidence type="ECO:0000256" key="1">
    <source>
        <dbReference type="SAM" id="Phobius"/>
    </source>
</evidence>
<comment type="caution">
    <text evidence="2">The sequence shown here is derived from an EMBL/GenBank/DDBJ whole genome shotgun (WGS) entry which is preliminary data.</text>
</comment>
<feature type="transmembrane region" description="Helical" evidence="1">
    <location>
        <begin position="60"/>
        <end position="81"/>
    </location>
</feature>
<keyword evidence="3" id="KW-1185">Reference proteome</keyword>
<keyword evidence="1" id="KW-0472">Membrane</keyword>
<dbReference type="PANTHER" id="PTHR33802">
    <property type="entry name" value="SI:CH211-161H7.5-RELATED"/>
    <property type="match status" value="1"/>
</dbReference>
<keyword evidence="1" id="KW-1133">Transmembrane helix</keyword>
<evidence type="ECO:0000313" key="2">
    <source>
        <dbReference type="EMBL" id="KAK7478819.1"/>
    </source>
</evidence>
<dbReference type="PANTHER" id="PTHR33802:SF1">
    <property type="entry name" value="XK-RELATED PROTEIN"/>
    <property type="match status" value="1"/>
</dbReference>
<feature type="transmembrane region" description="Helical" evidence="1">
    <location>
        <begin position="156"/>
        <end position="177"/>
    </location>
</feature>
<gene>
    <name evidence="2" type="ORF">BaRGS_00029918</name>
</gene>
<evidence type="ECO:0000313" key="3">
    <source>
        <dbReference type="Proteomes" id="UP001519460"/>
    </source>
</evidence>
<organism evidence="2 3">
    <name type="scientific">Batillaria attramentaria</name>
    <dbReference type="NCBI Taxonomy" id="370345"/>
    <lineage>
        <taxon>Eukaryota</taxon>
        <taxon>Metazoa</taxon>
        <taxon>Spiralia</taxon>
        <taxon>Lophotrochozoa</taxon>
        <taxon>Mollusca</taxon>
        <taxon>Gastropoda</taxon>
        <taxon>Caenogastropoda</taxon>
        <taxon>Sorbeoconcha</taxon>
        <taxon>Cerithioidea</taxon>
        <taxon>Batillariidae</taxon>
        <taxon>Batillaria</taxon>
    </lineage>
</organism>
<protein>
    <submittedName>
        <fullName evidence="2">Uncharacterized protein</fullName>
    </submittedName>
</protein>
<feature type="transmembrane region" description="Helical" evidence="1">
    <location>
        <begin position="112"/>
        <end position="135"/>
    </location>
</feature>
<sequence length="298" mass="33069">MEPKSHKGSYIALVLVNFFVLLCVYFFNTANTLIDGLFKNTVGDQSDKYYLEITPAGWTFSIWGFIYVWQALWCLYSLILLCRRTDSGPAYLCPVVLSPALLFLFDRDVIEGAFVSLLLIAVFLIVTMAVSYRTLDAASPALLDQKRTVDIWFMRVLVHNGLGIYATWTSIASLLNMAMVIRYRSDPVISNTDACSVALGVLTAEILVFVATDLILLDRYSRYTITPYIVVVVALVGSMAKNWDAGARNSIFTAVLLGIGSAGLVLKLVMMIYRHVTRSKYTAHHAVTLDGYKGGQLA</sequence>
<reference evidence="2 3" key="1">
    <citation type="journal article" date="2023" name="Sci. Data">
        <title>Genome assembly of the Korean intertidal mud-creeper Batillaria attramentaria.</title>
        <authorList>
            <person name="Patra A.K."/>
            <person name="Ho P.T."/>
            <person name="Jun S."/>
            <person name="Lee S.J."/>
            <person name="Kim Y."/>
            <person name="Won Y.J."/>
        </authorList>
    </citation>
    <scope>NUCLEOTIDE SEQUENCE [LARGE SCALE GENOMIC DNA]</scope>
    <source>
        <strain evidence="2">Wonlab-2016</strain>
    </source>
</reference>
<feature type="transmembrane region" description="Helical" evidence="1">
    <location>
        <begin position="197"/>
        <end position="216"/>
    </location>
</feature>
<feature type="transmembrane region" description="Helical" evidence="1">
    <location>
        <begin position="88"/>
        <end position="106"/>
    </location>
</feature>
<feature type="transmembrane region" description="Helical" evidence="1">
    <location>
        <begin position="9"/>
        <end position="27"/>
    </location>
</feature>
<feature type="transmembrane region" description="Helical" evidence="1">
    <location>
        <begin position="252"/>
        <end position="273"/>
    </location>
</feature>
<keyword evidence="1" id="KW-0812">Transmembrane</keyword>
<dbReference type="AlphaFoldDB" id="A0ABD0JUR4"/>
<feature type="transmembrane region" description="Helical" evidence="1">
    <location>
        <begin position="223"/>
        <end position="240"/>
    </location>
</feature>